<dbReference type="EMBL" id="CAADRA010001505">
    <property type="protein sequence ID" value="VFT82166.1"/>
    <property type="molecule type" value="Genomic_DNA"/>
</dbReference>
<evidence type="ECO:0000313" key="3">
    <source>
        <dbReference type="EMBL" id="VFT82166.1"/>
    </source>
</evidence>
<gene>
    <name evidence="3" type="primary">Aste57867_5085</name>
    <name evidence="2" type="ORF">As57867_005072</name>
    <name evidence="3" type="ORF">ASTE57867_5085</name>
</gene>
<protein>
    <submittedName>
        <fullName evidence="3">Aste57867_5085 protein</fullName>
    </submittedName>
</protein>
<evidence type="ECO:0000313" key="4">
    <source>
        <dbReference type="Proteomes" id="UP000332933"/>
    </source>
</evidence>
<accession>A0A485KH47</accession>
<feature type="compositionally biased region" description="Low complexity" evidence="1">
    <location>
        <begin position="45"/>
        <end position="60"/>
    </location>
</feature>
<name>A0A485KH47_9STRA</name>
<feature type="region of interest" description="Disordered" evidence="1">
    <location>
        <begin position="44"/>
        <end position="81"/>
    </location>
</feature>
<dbReference type="Proteomes" id="UP000332933">
    <property type="component" value="Unassembled WGS sequence"/>
</dbReference>
<dbReference type="EMBL" id="VJMH01001504">
    <property type="protein sequence ID" value="KAF0711827.1"/>
    <property type="molecule type" value="Genomic_DNA"/>
</dbReference>
<evidence type="ECO:0000313" key="2">
    <source>
        <dbReference type="EMBL" id="KAF0711827.1"/>
    </source>
</evidence>
<organism evidence="3 4">
    <name type="scientific">Aphanomyces stellatus</name>
    <dbReference type="NCBI Taxonomy" id="120398"/>
    <lineage>
        <taxon>Eukaryota</taxon>
        <taxon>Sar</taxon>
        <taxon>Stramenopiles</taxon>
        <taxon>Oomycota</taxon>
        <taxon>Saprolegniomycetes</taxon>
        <taxon>Saprolegniales</taxon>
        <taxon>Verrucalvaceae</taxon>
        <taxon>Aphanomyces</taxon>
    </lineage>
</organism>
<dbReference type="AlphaFoldDB" id="A0A485KH47"/>
<proteinExistence type="predicted"/>
<sequence length="377" mass="42424">MTLLQEVERTRLLGCAPEKKTNIAVQQMPKTVSSRLTNKRPLAQMASMTSPPSSSATSDDSSGRAARLRKDRLRKRRSKEKAQVELDALTREVARLEAHVELLTTQGPSSARYLTLQSEIARAYDEQQRLRAQLIDDMDKAILYQIALWRHSDSHMILDPHRDPFMLHTFPTDASGHAHALRSIMDQQLGKLTPDLDARLPTSVDGGPFSIVLDDYGQDVAFLEMRKYGVMRASCFDVSRGIFDSNVVEIAPDAGIQMSTFGRDLVLMTQRIRGGATIRRIMSIARQEARVVLMYRSLHYDAQSSTYAPEVYAGWFVCEDIPSPNGPLCALRGYTQVQLRTSPQTATADYADYMNRSTRNNALLNEVLRRFDALELN</sequence>
<keyword evidence="4" id="KW-1185">Reference proteome</keyword>
<dbReference type="OrthoDB" id="62305at2759"/>
<evidence type="ECO:0000256" key="1">
    <source>
        <dbReference type="SAM" id="MobiDB-lite"/>
    </source>
</evidence>
<reference evidence="2" key="2">
    <citation type="submission" date="2019-06" db="EMBL/GenBank/DDBJ databases">
        <title>Genomics analysis of Aphanomyces spp. identifies a new class of oomycete effector associated with host adaptation.</title>
        <authorList>
            <person name="Gaulin E."/>
        </authorList>
    </citation>
    <scope>NUCLEOTIDE SEQUENCE</scope>
    <source>
        <strain evidence="2">CBS 578.67</strain>
    </source>
</reference>
<reference evidence="3 4" key="1">
    <citation type="submission" date="2019-03" db="EMBL/GenBank/DDBJ databases">
        <authorList>
            <person name="Gaulin E."/>
            <person name="Dumas B."/>
        </authorList>
    </citation>
    <scope>NUCLEOTIDE SEQUENCE [LARGE SCALE GENOMIC DNA]</scope>
    <source>
        <strain evidence="3">CBS 568.67</strain>
    </source>
</reference>
<feature type="compositionally biased region" description="Basic residues" evidence="1">
    <location>
        <begin position="66"/>
        <end position="79"/>
    </location>
</feature>